<dbReference type="RefSeq" id="WP_063761870.1">
    <property type="nucleotide sequence ID" value="NZ_JBHSPX010000004.1"/>
</dbReference>
<evidence type="ECO:0000313" key="2">
    <source>
        <dbReference type="Proteomes" id="UP001596139"/>
    </source>
</evidence>
<protein>
    <submittedName>
        <fullName evidence="1">Uncharacterized protein</fullName>
    </submittedName>
</protein>
<name>A0ABW1MN04_9ACTN</name>
<proteinExistence type="predicted"/>
<reference evidence="2" key="1">
    <citation type="journal article" date="2019" name="Int. J. Syst. Evol. Microbiol.">
        <title>The Global Catalogue of Microorganisms (GCM) 10K type strain sequencing project: providing services to taxonomists for standard genome sequencing and annotation.</title>
        <authorList>
            <consortium name="The Broad Institute Genomics Platform"/>
            <consortium name="The Broad Institute Genome Sequencing Center for Infectious Disease"/>
            <person name="Wu L."/>
            <person name="Ma J."/>
        </authorList>
    </citation>
    <scope>NUCLEOTIDE SEQUENCE [LARGE SCALE GENOMIC DNA]</scope>
    <source>
        <strain evidence="2">CGMCC 1.15180</strain>
    </source>
</reference>
<accession>A0ABW1MN04</accession>
<sequence>MTTKYLARLQFTPDGVAVEGEWTVPATARNRYTEWVGRYGSDPAVVIELMEDIDGRQRVLKTWTAQDEVEGPARP</sequence>
<organism evidence="1 2">
    <name type="scientific">Streptomyces ochraceiscleroticus</name>
    <dbReference type="NCBI Taxonomy" id="47761"/>
    <lineage>
        <taxon>Bacteria</taxon>
        <taxon>Bacillati</taxon>
        <taxon>Actinomycetota</taxon>
        <taxon>Actinomycetes</taxon>
        <taxon>Kitasatosporales</taxon>
        <taxon>Streptomycetaceae</taxon>
        <taxon>Streptomyces</taxon>
    </lineage>
</organism>
<dbReference type="EMBL" id="JBHSPX010000004">
    <property type="protein sequence ID" value="MFC6064394.1"/>
    <property type="molecule type" value="Genomic_DNA"/>
</dbReference>
<keyword evidence="2" id="KW-1185">Reference proteome</keyword>
<comment type="caution">
    <text evidence="1">The sequence shown here is derived from an EMBL/GenBank/DDBJ whole genome shotgun (WGS) entry which is preliminary data.</text>
</comment>
<gene>
    <name evidence="1" type="ORF">ACFP4F_17830</name>
</gene>
<evidence type="ECO:0000313" key="1">
    <source>
        <dbReference type="EMBL" id="MFC6064394.1"/>
    </source>
</evidence>
<dbReference type="Proteomes" id="UP001596139">
    <property type="component" value="Unassembled WGS sequence"/>
</dbReference>